<keyword evidence="1" id="KW-0597">Phosphoprotein</keyword>
<feature type="domain" description="Response regulatory" evidence="2">
    <location>
        <begin position="5"/>
        <end position="116"/>
    </location>
</feature>
<dbReference type="InterPro" id="IPR001789">
    <property type="entry name" value="Sig_transdc_resp-reg_receiver"/>
</dbReference>
<dbReference type="SMART" id="SM00850">
    <property type="entry name" value="LytTR"/>
    <property type="match status" value="1"/>
</dbReference>
<dbReference type="Pfam" id="PF00072">
    <property type="entry name" value="Response_reg"/>
    <property type="match status" value="1"/>
</dbReference>
<dbReference type="GO" id="GO:0000156">
    <property type="term" value="F:phosphorelay response regulator activity"/>
    <property type="evidence" value="ECO:0007669"/>
    <property type="project" value="InterPro"/>
</dbReference>
<evidence type="ECO:0000256" key="1">
    <source>
        <dbReference type="PROSITE-ProRule" id="PRU00169"/>
    </source>
</evidence>
<dbReference type="InterPro" id="IPR007492">
    <property type="entry name" value="LytTR_DNA-bd_dom"/>
</dbReference>
<protein>
    <submittedName>
        <fullName evidence="4">Two-component system LytT family response regulator</fullName>
    </submittedName>
</protein>
<dbReference type="AlphaFoldDB" id="A0A846MUU0"/>
<feature type="domain" description="HTH LytTR-type" evidence="3">
    <location>
        <begin position="134"/>
        <end position="240"/>
    </location>
</feature>
<dbReference type="InterPro" id="IPR046947">
    <property type="entry name" value="LytR-like"/>
</dbReference>
<feature type="modified residue" description="4-aspartylphosphate" evidence="1">
    <location>
        <position position="56"/>
    </location>
</feature>
<reference evidence="4 5" key="1">
    <citation type="submission" date="2020-03" db="EMBL/GenBank/DDBJ databases">
        <title>Genomic Encyclopedia of Type Strains, Phase IV (KMG-IV): sequencing the most valuable type-strain genomes for metagenomic binning, comparative biology and taxonomic classification.</title>
        <authorList>
            <person name="Goeker M."/>
        </authorList>
    </citation>
    <scope>NUCLEOTIDE SEQUENCE [LARGE SCALE GENOMIC DNA]</scope>
    <source>
        <strain evidence="4 5">DSM 19867</strain>
    </source>
</reference>
<dbReference type="SUPFAM" id="SSF52172">
    <property type="entry name" value="CheY-like"/>
    <property type="match status" value="1"/>
</dbReference>
<dbReference type="PROSITE" id="PS50930">
    <property type="entry name" value="HTH_LYTTR"/>
    <property type="match status" value="1"/>
</dbReference>
<dbReference type="EMBL" id="JAASRM010000001">
    <property type="protein sequence ID" value="NIK87123.1"/>
    <property type="molecule type" value="Genomic_DNA"/>
</dbReference>
<dbReference type="Proteomes" id="UP000570514">
    <property type="component" value="Unassembled WGS sequence"/>
</dbReference>
<proteinExistence type="predicted"/>
<keyword evidence="5" id="KW-1185">Reference proteome</keyword>
<evidence type="ECO:0000313" key="5">
    <source>
        <dbReference type="Proteomes" id="UP000570514"/>
    </source>
</evidence>
<dbReference type="Gene3D" id="2.40.50.1020">
    <property type="entry name" value="LytTr DNA-binding domain"/>
    <property type="match status" value="1"/>
</dbReference>
<name>A0A846MUU0_9PROT</name>
<accession>A0A846MUU0</accession>
<dbReference type="RefSeq" id="WP_167080444.1">
    <property type="nucleotide sequence ID" value="NZ_BAAADC010000001.1"/>
</dbReference>
<dbReference type="Gene3D" id="3.40.50.2300">
    <property type="match status" value="1"/>
</dbReference>
<gene>
    <name evidence="4" type="ORF">FHS83_000441</name>
</gene>
<evidence type="ECO:0000259" key="2">
    <source>
        <dbReference type="PROSITE" id="PS50110"/>
    </source>
</evidence>
<evidence type="ECO:0000313" key="4">
    <source>
        <dbReference type="EMBL" id="NIK87123.1"/>
    </source>
</evidence>
<dbReference type="Pfam" id="PF04397">
    <property type="entry name" value="LytTR"/>
    <property type="match status" value="1"/>
</dbReference>
<dbReference type="PANTHER" id="PTHR37299:SF1">
    <property type="entry name" value="STAGE 0 SPORULATION PROTEIN A HOMOLOG"/>
    <property type="match status" value="1"/>
</dbReference>
<dbReference type="SMART" id="SM00448">
    <property type="entry name" value="REC"/>
    <property type="match status" value="1"/>
</dbReference>
<dbReference type="GO" id="GO:0003677">
    <property type="term" value="F:DNA binding"/>
    <property type="evidence" value="ECO:0007669"/>
    <property type="project" value="InterPro"/>
</dbReference>
<sequence>MTRHTALIVDDERIARNELEYLLRDHPQIDIVGQAASVDEAVERIQASRPELIFLDVQMSGASGFELFERIPVEAWVVFVTAYEEFALRAFEVNALDYLTKPVRPQRLAAALDRFLHRIRLEAPAVGLKMSDSILLTVGRQARFVKIATIDYIHAEGDYTRVVVDGGSIGIVLKSMKEWEQELPPDSFYRIQRSAIVNCEHVERLEKHESGGFAVYLRNIEAPLLMSRRSARQFRERFMA</sequence>
<evidence type="ECO:0000259" key="3">
    <source>
        <dbReference type="PROSITE" id="PS50930"/>
    </source>
</evidence>
<dbReference type="PANTHER" id="PTHR37299">
    <property type="entry name" value="TRANSCRIPTIONAL REGULATOR-RELATED"/>
    <property type="match status" value="1"/>
</dbReference>
<dbReference type="PROSITE" id="PS50110">
    <property type="entry name" value="RESPONSE_REGULATORY"/>
    <property type="match status" value="1"/>
</dbReference>
<comment type="caution">
    <text evidence="4">The sequence shown here is derived from an EMBL/GenBank/DDBJ whole genome shotgun (WGS) entry which is preliminary data.</text>
</comment>
<organism evidence="4 5">
    <name type="scientific">Rhizomicrobium palustre</name>
    <dbReference type="NCBI Taxonomy" id="189966"/>
    <lineage>
        <taxon>Bacteria</taxon>
        <taxon>Pseudomonadati</taxon>
        <taxon>Pseudomonadota</taxon>
        <taxon>Alphaproteobacteria</taxon>
        <taxon>Micropepsales</taxon>
        <taxon>Micropepsaceae</taxon>
        <taxon>Rhizomicrobium</taxon>
    </lineage>
</organism>
<dbReference type="InterPro" id="IPR011006">
    <property type="entry name" value="CheY-like_superfamily"/>
</dbReference>